<feature type="transmembrane region" description="Helical" evidence="1">
    <location>
        <begin position="222"/>
        <end position="240"/>
    </location>
</feature>
<sequence>MTNHLILKVSNVFVYVLVLFINYTGIVDPENNRSHEDESNETLLTPAVWTFKIWFLIYGLLGGFVIYQFFPPANSATVEGIKWFHVIASILHLSFIVVWHQKVLEIVEIVLLLLLLIVLSKIYSNLGLYPSANIFDRLFIHYPFAIYTAWIGFATIVNFWLLIPALNQILPSILAIVAIGAIGLHFIDYYHRNDWVFSGTLVWGLAGIALNHEEVDEKPVMIAAAVAGGVIVGGILRFWIYQVVAWWRLRHGSLDESSPLLG</sequence>
<dbReference type="AlphaFoldDB" id="A0A9N8ZTC9"/>
<protein>
    <submittedName>
        <fullName evidence="2">12693_t:CDS:1</fullName>
    </submittedName>
</protein>
<keyword evidence="3" id="KW-1185">Reference proteome</keyword>
<keyword evidence="1" id="KW-1133">Transmembrane helix</keyword>
<organism evidence="2 3">
    <name type="scientific">Ambispora leptoticha</name>
    <dbReference type="NCBI Taxonomy" id="144679"/>
    <lineage>
        <taxon>Eukaryota</taxon>
        <taxon>Fungi</taxon>
        <taxon>Fungi incertae sedis</taxon>
        <taxon>Mucoromycota</taxon>
        <taxon>Glomeromycotina</taxon>
        <taxon>Glomeromycetes</taxon>
        <taxon>Archaeosporales</taxon>
        <taxon>Ambisporaceae</taxon>
        <taxon>Ambispora</taxon>
    </lineage>
</organism>
<dbReference type="Proteomes" id="UP000789508">
    <property type="component" value="Unassembled WGS sequence"/>
</dbReference>
<comment type="caution">
    <text evidence="2">The sequence shown here is derived from an EMBL/GenBank/DDBJ whole genome shotgun (WGS) entry which is preliminary data.</text>
</comment>
<dbReference type="OrthoDB" id="5586934at2759"/>
<feature type="transmembrane region" description="Helical" evidence="1">
    <location>
        <begin position="106"/>
        <end position="123"/>
    </location>
</feature>
<evidence type="ECO:0000313" key="3">
    <source>
        <dbReference type="Proteomes" id="UP000789508"/>
    </source>
</evidence>
<keyword evidence="1" id="KW-0812">Transmembrane</keyword>
<keyword evidence="1" id="KW-0472">Membrane</keyword>
<reference evidence="2" key="1">
    <citation type="submission" date="2021-06" db="EMBL/GenBank/DDBJ databases">
        <authorList>
            <person name="Kallberg Y."/>
            <person name="Tangrot J."/>
            <person name="Rosling A."/>
        </authorList>
    </citation>
    <scope>NUCLEOTIDE SEQUENCE</scope>
    <source>
        <strain evidence="2">FL130A</strain>
    </source>
</reference>
<dbReference type="EMBL" id="CAJVPS010000750">
    <property type="protein sequence ID" value="CAG8506640.1"/>
    <property type="molecule type" value="Genomic_DNA"/>
</dbReference>
<accession>A0A9N8ZTC9</accession>
<dbReference type="Gene3D" id="1.20.1260.100">
    <property type="entry name" value="TspO/MBR protein"/>
    <property type="match status" value="1"/>
</dbReference>
<dbReference type="PANTHER" id="PTHR33802:SF1">
    <property type="entry name" value="XK-RELATED PROTEIN"/>
    <property type="match status" value="1"/>
</dbReference>
<proteinExistence type="predicted"/>
<gene>
    <name evidence="2" type="ORF">ALEPTO_LOCUS3757</name>
</gene>
<evidence type="ECO:0000313" key="2">
    <source>
        <dbReference type="EMBL" id="CAG8506640.1"/>
    </source>
</evidence>
<feature type="transmembrane region" description="Helical" evidence="1">
    <location>
        <begin position="169"/>
        <end position="187"/>
    </location>
</feature>
<name>A0A9N8ZTC9_9GLOM</name>
<feature type="transmembrane region" description="Helical" evidence="1">
    <location>
        <begin position="144"/>
        <end position="163"/>
    </location>
</feature>
<dbReference type="PANTHER" id="PTHR33802">
    <property type="entry name" value="SI:CH211-161H7.5-RELATED"/>
    <property type="match status" value="1"/>
</dbReference>
<evidence type="ECO:0000256" key="1">
    <source>
        <dbReference type="SAM" id="Phobius"/>
    </source>
</evidence>
<feature type="transmembrane region" description="Helical" evidence="1">
    <location>
        <begin position="47"/>
        <end position="70"/>
    </location>
</feature>
<feature type="transmembrane region" description="Helical" evidence="1">
    <location>
        <begin position="12"/>
        <end position="27"/>
    </location>
</feature>
<dbReference type="InterPro" id="IPR038330">
    <property type="entry name" value="TspO/MBR-related_sf"/>
</dbReference>
<feature type="transmembrane region" description="Helical" evidence="1">
    <location>
        <begin position="82"/>
        <end position="100"/>
    </location>
</feature>